<accession>A0ABY4AR81</accession>
<organism evidence="1 2">
    <name type="scientific">Agromyces soli</name>
    <dbReference type="NCBI Taxonomy" id="659012"/>
    <lineage>
        <taxon>Bacteria</taxon>
        <taxon>Bacillati</taxon>
        <taxon>Actinomycetota</taxon>
        <taxon>Actinomycetes</taxon>
        <taxon>Micrococcales</taxon>
        <taxon>Microbacteriaceae</taxon>
        <taxon>Agromyces</taxon>
    </lineage>
</organism>
<evidence type="ECO:0000313" key="2">
    <source>
        <dbReference type="Proteomes" id="UP000831304"/>
    </source>
</evidence>
<gene>
    <name evidence="1" type="ORF">MTP13_14355</name>
</gene>
<name>A0ABY4AR81_9MICO</name>
<evidence type="ECO:0000313" key="1">
    <source>
        <dbReference type="EMBL" id="UOE25505.1"/>
    </source>
</evidence>
<dbReference type="RefSeq" id="WP_243568384.1">
    <property type="nucleotide sequence ID" value="NZ_BAAARD010000007.1"/>
</dbReference>
<protein>
    <submittedName>
        <fullName evidence="1">Uncharacterized protein</fullName>
    </submittedName>
</protein>
<reference evidence="1 2" key="1">
    <citation type="submission" date="2022-03" db="EMBL/GenBank/DDBJ databases">
        <title>Agromyces sp. isolated from the gut of P. brevitarsis seulensis larvae.</title>
        <authorList>
            <person name="Won M."/>
            <person name="Kwon S.-W."/>
        </authorList>
    </citation>
    <scope>NUCLEOTIDE SEQUENCE [LARGE SCALE GENOMIC DNA]</scope>
    <source>
        <strain evidence="1 2">KACC 16215</strain>
    </source>
</reference>
<proteinExistence type="predicted"/>
<sequence length="154" mass="16317">MSGPRVNVHALLEAFGPEAGALPDCYAEGSAASDWPLLVDAFRQTGWVVRWNSDGSPVLAETAASRLADGDSIRVHPTSSVQVNFFDWGEVAFDFDLRELTDQSAADAVCDVITLVGTALGRDVRAFGEGDTNNAALCFSVTDQRIGLRPSTAG</sequence>
<dbReference type="Proteomes" id="UP000831304">
    <property type="component" value="Chromosome"/>
</dbReference>
<keyword evidence="2" id="KW-1185">Reference proteome</keyword>
<dbReference type="EMBL" id="CP094533">
    <property type="protein sequence ID" value="UOE25505.1"/>
    <property type="molecule type" value="Genomic_DNA"/>
</dbReference>